<keyword evidence="3" id="KW-0786">Thiamine pyrophosphate</keyword>
<dbReference type="PANTHER" id="PTHR43257">
    <property type="entry name" value="PYRUVATE DEHYDROGENASE E1 COMPONENT BETA SUBUNIT"/>
    <property type="match status" value="1"/>
</dbReference>
<keyword evidence="2" id="KW-0560">Oxidoreductase</keyword>
<dbReference type="FunFam" id="3.40.50.920:FF:000001">
    <property type="entry name" value="Pyruvate dehydrogenase E1 beta subunit"/>
    <property type="match status" value="1"/>
</dbReference>
<dbReference type="Gene3D" id="3.40.50.970">
    <property type="match status" value="1"/>
</dbReference>
<dbReference type="InterPro" id="IPR005475">
    <property type="entry name" value="Transketolase-like_Pyr-bd"/>
</dbReference>
<dbReference type="Pfam" id="PF02780">
    <property type="entry name" value="Transketolase_C"/>
    <property type="match status" value="1"/>
</dbReference>
<dbReference type="InterPro" id="IPR033248">
    <property type="entry name" value="Transketolase_C"/>
</dbReference>
<organism evidence="5 6">
    <name type="scientific">Novosphingobium barchaimii LL02</name>
    <dbReference type="NCBI Taxonomy" id="1114963"/>
    <lineage>
        <taxon>Bacteria</taxon>
        <taxon>Pseudomonadati</taxon>
        <taxon>Pseudomonadota</taxon>
        <taxon>Alphaproteobacteria</taxon>
        <taxon>Sphingomonadales</taxon>
        <taxon>Sphingomonadaceae</taxon>
        <taxon>Novosphingobium</taxon>
    </lineage>
</organism>
<sequence length="327" mass="34983">MAKRRLIHAVNEALHEEMERDDRVILYGEDVRIGLFGDTRGLFDKFGGKRVINTPISEVVMTGMAVGMAAAGYRPICHMMYGNFLYTGFDSIANQAAKLRYMTAGQLKLPLVYLASTGAGRSSGAQHSDAPYPGVMNLGGIKVVIPSTPADAKGLMKASIREDNPVLFLLPTRRGGEQGEVPDGDHVVPLGKGSVKREGRDVTVVAIGVMVRHAMRAAATLSEEGIEVEVVDPMTLFPLDKELILASVRKTGRLVILDEARATCSAASEIAAIVAEQGFASLRGPVRRVTVQDVAIPFAPHLENAVIPDEAMVEAAIRAAVRDGDVA</sequence>
<keyword evidence="6" id="KW-1185">Reference proteome</keyword>
<dbReference type="OrthoDB" id="7821727at2"/>
<evidence type="ECO:0000256" key="2">
    <source>
        <dbReference type="ARBA" id="ARBA00023002"/>
    </source>
</evidence>
<evidence type="ECO:0000313" key="5">
    <source>
        <dbReference type="EMBL" id="KMS51492.1"/>
    </source>
</evidence>
<dbReference type="GO" id="GO:0016491">
    <property type="term" value="F:oxidoreductase activity"/>
    <property type="evidence" value="ECO:0007669"/>
    <property type="project" value="UniProtKB-KW"/>
</dbReference>
<dbReference type="AlphaFoldDB" id="A0A0J7XIA3"/>
<dbReference type="SUPFAM" id="SSF52922">
    <property type="entry name" value="TK C-terminal domain-like"/>
    <property type="match status" value="1"/>
</dbReference>
<comment type="caution">
    <text evidence="5">The sequence shown here is derived from an EMBL/GenBank/DDBJ whole genome shotgun (WGS) entry which is preliminary data.</text>
</comment>
<comment type="cofactor">
    <cofactor evidence="1">
        <name>thiamine diphosphate</name>
        <dbReference type="ChEBI" id="CHEBI:58937"/>
    </cofactor>
</comment>
<dbReference type="PATRIC" id="fig|1114963.3.peg.4524"/>
<gene>
    <name evidence="5" type="ORF">V474_04450</name>
</gene>
<evidence type="ECO:0000256" key="1">
    <source>
        <dbReference type="ARBA" id="ARBA00001964"/>
    </source>
</evidence>
<dbReference type="InterPro" id="IPR029061">
    <property type="entry name" value="THDP-binding"/>
</dbReference>
<accession>A0A0J7XIA3</accession>
<proteinExistence type="predicted"/>
<dbReference type="SMART" id="SM00861">
    <property type="entry name" value="Transket_pyr"/>
    <property type="match status" value="1"/>
</dbReference>
<dbReference type="Pfam" id="PF02779">
    <property type="entry name" value="Transket_pyr"/>
    <property type="match status" value="1"/>
</dbReference>
<dbReference type="PANTHER" id="PTHR43257:SF2">
    <property type="entry name" value="PYRUVATE DEHYDROGENASE E1 COMPONENT SUBUNIT BETA"/>
    <property type="match status" value="1"/>
</dbReference>
<evidence type="ECO:0000313" key="6">
    <source>
        <dbReference type="Proteomes" id="UP000052268"/>
    </source>
</evidence>
<dbReference type="SUPFAM" id="SSF52518">
    <property type="entry name" value="Thiamin diphosphate-binding fold (THDP-binding)"/>
    <property type="match status" value="1"/>
</dbReference>
<reference evidence="5 6" key="1">
    <citation type="journal article" date="2015" name="G3 (Bethesda)">
        <title>Insights into Ongoing Evolution of the Hexachlorocyclohexane Catabolic Pathway from Comparative Genomics of Ten Sphingomonadaceae Strains.</title>
        <authorList>
            <person name="Pearce S.L."/>
            <person name="Oakeshott J.G."/>
            <person name="Pandey G."/>
        </authorList>
    </citation>
    <scope>NUCLEOTIDE SEQUENCE [LARGE SCALE GENOMIC DNA]</scope>
    <source>
        <strain evidence="5 6">LL02</strain>
    </source>
</reference>
<dbReference type="InterPro" id="IPR009014">
    <property type="entry name" value="Transketo_C/PFOR_II"/>
</dbReference>
<dbReference type="Proteomes" id="UP000052268">
    <property type="component" value="Unassembled WGS sequence"/>
</dbReference>
<protein>
    <submittedName>
        <fullName evidence="5">Pyruvate dehydrogenase subunit beta</fullName>
    </submittedName>
</protein>
<dbReference type="Gene3D" id="3.40.50.920">
    <property type="match status" value="1"/>
</dbReference>
<keyword evidence="5" id="KW-0670">Pyruvate</keyword>
<feature type="domain" description="Transketolase-like pyrimidine-binding" evidence="4">
    <location>
        <begin position="4"/>
        <end position="177"/>
    </location>
</feature>
<name>A0A0J7XIA3_9SPHN</name>
<dbReference type="EMBL" id="JACU01000012">
    <property type="protein sequence ID" value="KMS51492.1"/>
    <property type="molecule type" value="Genomic_DNA"/>
</dbReference>
<dbReference type="CDD" id="cd07036">
    <property type="entry name" value="TPP_PYR_E1-PDHc-beta_like"/>
    <property type="match status" value="1"/>
</dbReference>
<evidence type="ECO:0000256" key="3">
    <source>
        <dbReference type="ARBA" id="ARBA00023052"/>
    </source>
</evidence>
<evidence type="ECO:0000259" key="4">
    <source>
        <dbReference type="SMART" id="SM00861"/>
    </source>
</evidence>
<dbReference type="FunFam" id="3.40.50.970:FF:000001">
    <property type="entry name" value="Pyruvate dehydrogenase E1 beta subunit"/>
    <property type="match status" value="1"/>
</dbReference>